<feature type="non-terminal residue" evidence="2">
    <location>
        <position position="1"/>
    </location>
</feature>
<evidence type="ECO:0000313" key="2">
    <source>
        <dbReference type="EMBL" id="VDI01416.1"/>
    </source>
</evidence>
<evidence type="ECO:0000313" key="3">
    <source>
        <dbReference type="Proteomes" id="UP000596742"/>
    </source>
</evidence>
<protein>
    <submittedName>
        <fullName evidence="2">Uncharacterized protein</fullName>
    </submittedName>
</protein>
<comment type="caution">
    <text evidence="2">The sequence shown here is derived from an EMBL/GenBank/DDBJ whole genome shotgun (WGS) entry which is preliminary data.</text>
</comment>
<dbReference type="OrthoDB" id="6197403at2759"/>
<evidence type="ECO:0000256" key="1">
    <source>
        <dbReference type="SAM" id="MobiDB-lite"/>
    </source>
</evidence>
<accession>A0A8B6C9C4</accession>
<organism evidence="2 3">
    <name type="scientific">Mytilus galloprovincialis</name>
    <name type="common">Mediterranean mussel</name>
    <dbReference type="NCBI Taxonomy" id="29158"/>
    <lineage>
        <taxon>Eukaryota</taxon>
        <taxon>Metazoa</taxon>
        <taxon>Spiralia</taxon>
        <taxon>Lophotrochozoa</taxon>
        <taxon>Mollusca</taxon>
        <taxon>Bivalvia</taxon>
        <taxon>Autobranchia</taxon>
        <taxon>Pteriomorphia</taxon>
        <taxon>Mytilida</taxon>
        <taxon>Mytiloidea</taxon>
        <taxon>Mytilidae</taxon>
        <taxon>Mytilinae</taxon>
        <taxon>Mytilus</taxon>
    </lineage>
</organism>
<feature type="region of interest" description="Disordered" evidence="1">
    <location>
        <begin position="78"/>
        <end position="147"/>
    </location>
</feature>
<feature type="compositionally biased region" description="Basic and acidic residues" evidence="1">
    <location>
        <begin position="102"/>
        <end position="111"/>
    </location>
</feature>
<dbReference type="Proteomes" id="UP000596742">
    <property type="component" value="Unassembled WGS sequence"/>
</dbReference>
<gene>
    <name evidence="2" type="ORF">MGAL_10B060027</name>
</gene>
<proteinExistence type="predicted"/>
<sequence length="233" mass="27073">RNENKEDVKLEEKKINTTSFDIMLEKPKKHTSKPKLFSEKRKTFDLMQNVTEPNIKSNENIEDVKLKEKKVNTSFDIMFDSPKKKSTRPKLTSAGRKANFQLKHDIDEKKDKSQKKLKPKPKLSVINRKQEKETNTTVDDNEIRKEENHEKLPIVPSKTTEVNLSNGEKLGGKFTNGKLRGKFTSDVIRKDNNEIRFRFSFLHCTTTIPSRIPLMVRLFNGENTSLTRLNNVT</sequence>
<dbReference type="AlphaFoldDB" id="A0A8B6C9C4"/>
<keyword evidence="3" id="KW-1185">Reference proteome</keyword>
<feature type="compositionally biased region" description="Basic residues" evidence="1">
    <location>
        <begin position="112"/>
        <end position="121"/>
    </location>
</feature>
<name>A0A8B6C9C4_MYTGA</name>
<dbReference type="EMBL" id="UYJE01001352">
    <property type="protein sequence ID" value="VDI01416.1"/>
    <property type="molecule type" value="Genomic_DNA"/>
</dbReference>
<reference evidence="2" key="1">
    <citation type="submission" date="2018-11" db="EMBL/GenBank/DDBJ databases">
        <authorList>
            <person name="Alioto T."/>
            <person name="Alioto T."/>
        </authorList>
    </citation>
    <scope>NUCLEOTIDE SEQUENCE</scope>
</reference>